<dbReference type="InterPro" id="IPR006564">
    <property type="entry name" value="Znf_PMZ"/>
</dbReference>
<evidence type="ECO:0000256" key="3">
    <source>
        <dbReference type="ARBA" id="ARBA00022833"/>
    </source>
</evidence>
<dbReference type="PANTHER" id="PTHR31973">
    <property type="entry name" value="POLYPROTEIN, PUTATIVE-RELATED"/>
    <property type="match status" value="1"/>
</dbReference>
<keyword evidence="1" id="KW-0479">Metal-binding</keyword>
<dbReference type="Proteomes" id="UP000243459">
    <property type="component" value="Chromosome 7"/>
</dbReference>
<evidence type="ECO:0000313" key="7">
    <source>
        <dbReference type="EMBL" id="ONK64610.1"/>
    </source>
</evidence>
<name>A0A5P1EKP3_ASPOF</name>
<evidence type="ECO:0000256" key="1">
    <source>
        <dbReference type="ARBA" id="ARBA00022723"/>
    </source>
</evidence>
<dbReference type="InterPro" id="IPR007527">
    <property type="entry name" value="Znf_SWIM"/>
</dbReference>
<dbReference type="GO" id="GO:0008270">
    <property type="term" value="F:zinc ion binding"/>
    <property type="evidence" value="ECO:0007669"/>
    <property type="project" value="UniProtKB-KW"/>
</dbReference>
<proteinExistence type="predicted"/>
<evidence type="ECO:0000259" key="6">
    <source>
        <dbReference type="PROSITE" id="PS50966"/>
    </source>
</evidence>
<dbReference type="SMART" id="SM00575">
    <property type="entry name" value="ZnF_PMZ"/>
    <property type="match status" value="1"/>
</dbReference>
<organism evidence="7 8">
    <name type="scientific">Asparagus officinalis</name>
    <name type="common">Garden asparagus</name>
    <dbReference type="NCBI Taxonomy" id="4686"/>
    <lineage>
        <taxon>Eukaryota</taxon>
        <taxon>Viridiplantae</taxon>
        <taxon>Streptophyta</taxon>
        <taxon>Embryophyta</taxon>
        <taxon>Tracheophyta</taxon>
        <taxon>Spermatophyta</taxon>
        <taxon>Magnoliopsida</taxon>
        <taxon>Liliopsida</taxon>
        <taxon>Asparagales</taxon>
        <taxon>Asparagaceae</taxon>
        <taxon>Asparagoideae</taxon>
        <taxon>Asparagus</taxon>
    </lineage>
</organism>
<accession>A0A5P1EKP3</accession>
<dbReference type="PROSITE" id="PS50966">
    <property type="entry name" value="ZF_SWIM"/>
    <property type="match status" value="1"/>
</dbReference>
<evidence type="ECO:0000256" key="4">
    <source>
        <dbReference type="PROSITE-ProRule" id="PRU00325"/>
    </source>
</evidence>
<keyword evidence="2 4" id="KW-0863">Zinc-finger</keyword>
<feature type="region of interest" description="Disordered" evidence="5">
    <location>
        <begin position="124"/>
        <end position="148"/>
    </location>
</feature>
<keyword evidence="8" id="KW-1185">Reference proteome</keyword>
<evidence type="ECO:0000256" key="5">
    <source>
        <dbReference type="SAM" id="MobiDB-lite"/>
    </source>
</evidence>
<sequence length="265" mass="29471">MARMNKRRRLASKWKGMLVPMAERYVREISKNLGGWLVRWSNDKIAVVELMEKREVLNMENRTCTCRRGQLIGLPCRHAAEVIGEMRNARWSDYVDPAYYISNYKLAYQNVIAAMPAKEEGQNIPLDYKVSPPHATRPRGRPKKQRVSKRRHHCSRCGGMLGTFLGASGPPLASLTRNLSLPDTPILCLTTFRELAIIPNQITNANQCVLESSPRRLSPAATNCMLEQFVGGGGVRELCRCVRSTGCFGRPLACAVASGGVVLGT</sequence>
<dbReference type="Pfam" id="PF04434">
    <property type="entry name" value="SWIM"/>
    <property type="match status" value="1"/>
</dbReference>
<dbReference type="AlphaFoldDB" id="A0A5P1EKP3"/>
<feature type="compositionally biased region" description="Basic residues" evidence="5">
    <location>
        <begin position="136"/>
        <end position="148"/>
    </location>
</feature>
<dbReference type="EMBL" id="CM007387">
    <property type="protein sequence ID" value="ONK64610.1"/>
    <property type="molecule type" value="Genomic_DNA"/>
</dbReference>
<reference evidence="8" key="1">
    <citation type="journal article" date="2017" name="Nat. Commun.">
        <title>The asparagus genome sheds light on the origin and evolution of a young Y chromosome.</title>
        <authorList>
            <person name="Harkess A."/>
            <person name="Zhou J."/>
            <person name="Xu C."/>
            <person name="Bowers J.E."/>
            <person name="Van der Hulst R."/>
            <person name="Ayyampalayam S."/>
            <person name="Mercati F."/>
            <person name="Riccardi P."/>
            <person name="McKain M.R."/>
            <person name="Kakrana A."/>
            <person name="Tang H."/>
            <person name="Ray J."/>
            <person name="Groenendijk J."/>
            <person name="Arikit S."/>
            <person name="Mathioni S.M."/>
            <person name="Nakano M."/>
            <person name="Shan H."/>
            <person name="Telgmann-Rauber A."/>
            <person name="Kanno A."/>
            <person name="Yue Z."/>
            <person name="Chen H."/>
            <person name="Li W."/>
            <person name="Chen Y."/>
            <person name="Xu X."/>
            <person name="Zhang Y."/>
            <person name="Luo S."/>
            <person name="Chen H."/>
            <person name="Gao J."/>
            <person name="Mao Z."/>
            <person name="Pires J.C."/>
            <person name="Luo M."/>
            <person name="Kudrna D."/>
            <person name="Wing R.A."/>
            <person name="Meyers B.C."/>
            <person name="Yi K."/>
            <person name="Kong H."/>
            <person name="Lavrijsen P."/>
            <person name="Sunseri F."/>
            <person name="Falavigna A."/>
            <person name="Ye Y."/>
            <person name="Leebens-Mack J.H."/>
            <person name="Chen G."/>
        </authorList>
    </citation>
    <scope>NUCLEOTIDE SEQUENCE [LARGE SCALE GENOMIC DNA]</scope>
    <source>
        <strain evidence="8">cv. DH0086</strain>
    </source>
</reference>
<dbReference type="PANTHER" id="PTHR31973:SF188">
    <property type="entry name" value="POLYPROTEIN, PUTATIVE-RELATED"/>
    <property type="match status" value="1"/>
</dbReference>
<evidence type="ECO:0000256" key="2">
    <source>
        <dbReference type="ARBA" id="ARBA00022771"/>
    </source>
</evidence>
<feature type="domain" description="SWIM-type" evidence="6">
    <location>
        <begin position="46"/>
        <end position="87"/>
    </location>
</feature>
<protein>
    <recommendedName>
        <fullName evidence="6">SWIM-type domain-containing protein</fullName>
    </recommendedName>
</protein>
<evidence type="ECO:0000313" key="8">
    <source>
        <dbReference type="Proteomes" id="UP000243459"/>
    </source>
</evidence>
<keyword evidence="3" id="KW-0862">Zinc</keyword>
<gene>
    <name evidence="7" type="ORF">A4U43_C07F27930</name>
</gene>
<dbReference type="Gramene" id="ONK64610">
    <property type="protein sequence ID" value="ONK64610"/>
    <property type="gene ID" value="A4U43_C07F27930"/>
</dbReference>